<dbReference type="PANTHER" id="PTHR10133">
    <property type="entry name" value="DNA POLYMERASE I"/>
    <property type="match status" value="1"/>
</dbReference>
<dbReference type="InterPro" id="IPR001098">
    <property type="entry name" value="DNA-dir_DNA_pol_A_palm_dom"/>
</dbReference>
<evidence type="ECO:0000256" key="8">
    <source>
        <dbReference type="ARBA" id="ARBA00049244"/>
    </source>
</evidence>
<evidence type="ECO:0000313" key="10">
    <source>
        <dbReference type="EMBL" id="MEX3741636.1"/>
    </source>
</evidence>
<evidence type="ECO:0000256" key="1">
    <source>
        <dbReference type="ARBA" id="ARBA00007705"/>
    </source>
</evidence>
<dbReference type="SMART" id="SM00482">
    <property type="entry name" value="POLAc"/>
    <property type="match status" value="1"/>
</dbReference>
<dbReference type="InterPro" id="IPR019760">
    <property type="entry name" value="DNA-dir_DNA_pol_A_CS"/>
</dbReference>
<keyword evidence="11" id="KW-1185">Reference proteome</keyword>
<reference evidence="10 11" key="1">
    <citation type="submission" date="2024-04" db="EMBL/GenBank/DDBJ databases">
        <title>Genomic Markers of Mycobacteria.</title>
        <authorList>
            <person name="Soliman M.S."/>
            <person name="Elkholy A."/>
            <person name="Soliman N.S."/>
            <person name="Abbas A."/>
            <person name="Khayrat S."/>
            <person name="Shawky S."/>
        </authorList>
    </citation>
    <scope>NUCLEOTIDE SEQUENCE [LARGE SCALE GENOMIC DNA]</scope>
    <source>
        <strain evidence="10 11">Egy-CU-AM5</strain>
    </source>
</reference>
<dbReference type="InterPro" id="IPR043502">
    <property type="entry name" value="DNA/RNA_pol_sf"/>
</dbReference>
<evidence type="ECO:0000256" key="4">
    <source>
        <dbReference type="ARBA" id="ARBA00022695"/>
    </source>
</evidence>
<dbReference type="EC" id="2.7.7.7" evidence="2"/>
<keyword evidence="4" id="KW-0548">Nucleotidyltransferase</keyword>
<dbReference type="InterPro" id="IPR002298">
    <property type="entry name" value="DNA_polymerase_A"/>
</dbReference>
<evidence type="ECO:0000256" key="6">
    <source>
        <dbReference type="ARBA" id="ARBA00022932"/>
    </source>
</evidence>
<dbReference type="InterPro" id="IPR036397">
    <property type="entry name" value="RNaseH_sf"/>
</dbReference>
<dbReference type="PROSITE" id="PS00447">
    <property type="entry name" value="DNA_POLYMERASE_A"/>
    <property type="match status" value="1"/>
</dbReference>
<dbReference type="Gene3D" id="1.20.1060.10">
    <property type="entry name" value="Taq DNA Polymerase, Chain T, domain 4"/>
    <property type="match status" value="1"/>
</dbReference>
<evidence type="ECO:0000313" key="11">
    <source>
        <dbReference type="Proteomes" id="UP001558474"/>
    </source>
</evidence>
<dbReference type="Proteomes" id="UP001558474">
    <property type="component" value="Unassembled WGS sequence"/>
</dbReference>
<dbReference type="Pfam" id="PF00476">
    <property type="entry name" value="DNA_pol_A"/>
    <property type="match status" value="1"/>
</dbReference>
<keyword evidence="6" id="KW-0239">DNA-directed DNA polymerase</keyword>
<gene>
    <name evidence="10" type="ORF">ABFW12_25735</name>
</gene>
<proteinExistence type="inferred from homology"/>
<dbReference type="PANTHER" id="PTHR10133:SF27">
    <property type="entry name" value="DNA POLYMERASE NU"/>
    <property type="match status" value="1"/>
</dbReference>
<name>A0ABV3VJR8_9MYCO</name>
<dbReference type="Gene3D" id="1.10.150.20">
    <property type="entry name" value="5' to 3' exonuclease, C-terminal subdomain"/>
    <property type="match status" value="1"/>
</dbReference>
<evidence type="ECO:0000256" key="2">
    <source>
        <dbReference type="ARBA" id="ARBA00012417"/>
    </source>
</evidence>
<comment type="caution">
    <text evidence="10">The sequence shown here is derived from an EMBL/GenBank/DDBJ whole genome shotgun (WGS) entry which is preliminary data.</text>
</comment>
<accession>A0ABV3VJR8</accession>
<dbReference type="SUPFAM" id="SSF53098">
    <property type="entry name" value="Ribonuclease H-like"/>
    <property type="match status" value="1"/>
</dbReference>
<dbReference type="SUPFAM" id="SSF56672">
    <property type="entry name" value="DNA/RNA polymerases"/>
    <property type="match status" value="1"/>
</dbReference>
<feature type="domain" description="DNA-directed DNA polymerase family A palm" evidence="9">
    <location>
        <begin position="400"/>
        <end position="573"/>
    </location>
</feature>
<dbReference type="EMBL" id="JBDLOU010000073">
    <property type="protein sequence ID" value="MEX3741636.1"/>
    <property type="molecule type" value="Genomic_DNA"/>
</dbReference>
<organism evidence="10 11">
    <name type="scientific">Mycolicibacterium porcinum</name>
    <dbReference type="NCBI Taxonomy" id="39693"/>
    <lineage>
        <taxon>Bacteria</taxon>
        <taxon>Bacillati</taxon>
        <taxon>Actinomycetota</taxon>
        <taxon>Actinomycetes</taxon>
        <taxon>Mycobacteriales</taxon>
        <taxon>Mycobacteriaceae</taxon>
        <taxon>Mycolicibacterium</taxon>
    </lineage>
</organism>
<evidence type="ECO:0000256" key="3">
    <source>
        <dbReference type="ARBA" id="ARBA00022679"/>
    </source>
</evidence>
<keyword evidence="3" id="KW-0808">Transferase</keyword>
<dbReference type="Gene3D" id="3.30.420.10">
    <property type="entry name" value="Ribonuclease H-like superfamily/Ribonuclease H"/>
    <property type="match status" value="1"/>
</dbReference>
<comment type="similarity">
    <text evidence="1">Belongs to the DNA polymerase type-A family.</text>
</comment>
<evidence type="ECO:0000256" key="5">
    <source>
        <dbReference type="ARBA" id="ARBA00022705"/>
    </source>
</evidence>
<keyword evidence="5" id="KW-0235">DNA replication</keyword>
<protein>
    <recommendedName>
        <fullName evidence="2">DNA-directed DNA polymerase</fullName>
        <ecNumber evidence="2">2.7.7.7</ecNumber>
    </recommendedName>
</protein>
<dbReference type="InterPro" id="IPR012337">
    <property type="entry name" value="RNaseH-like_sf"/>
</dbReference>
<dbReference type="RefSeq" id="WP_368574017.1">
    <property type="nucleotide sequence ID" value="NZ_JBDLOU010000073.1"/>
</dbReference>
<comment type="catalytic activity">
    <reaction evidence="8">
        <text>DNA(n) + a 2'-deoxyribonucleoside 5'-triphosphate = DNA(n+1) + diphosphate</text>
        <dbReference type="Rhea" id="RHEA:22508"/>
        <dbReference type="Rhea" id="RHEA-COMP:17339"/>
        <dbReference type="Rhea" id="RHEA-COMP:17340"/>
        <dbReference type="ChEBI" id="CHEBI:33019"/>
        <dbReference type="ChEBI" id="CHEBI:61560"/>
        <dbReference type="ChEBI" id="CHEBI:173112"/>
        <dbReference type="EC" id="2.7.7.7"/>
    </reaction>
</comment>
<sequence>MIPTTLPDLSLGTQQTYDVALDARVYQGDATDPVIDALDSSPTDVSVDVETMGKEVDDRYLVKVVSCAWSTAEGAVVVTLNPSRDPRDAERLTRILNAARVIVGHNTLFDIPIMVVNGWCSLEHTAKVVDTLVLYRMLDTHAAGTRTLENVVTRYLTPAHAAPVHEAQPKSLAAALGSKPANRFAVQDIGSTSYLDGNRADALATLRVYPRVYRDAAETTSRGYVTLGITDRFTDPYAVIGEVCLVHTVALRATCVGVRADTDYDGRYVARTQGESDAAKAVLDSYGIEPTKSDTLLNVLHRDGVKTDTWERTATGKVKTSKDVLKKRLYAHPAIEAWITYRGIAKARKDYVQKIGDSVHVDGKVRSSAQVLGATRTGRMSYANPPLQQFPAAARPVILGPDDGDELWSVDWTSIEPVLLAYLSGDTAFIDAYEAGVGVYEQVMEITGTERKVAKVITLAFNYGQGAAGLAESLGVPVHVARGYQSAIAERWSAITRYTDGLKSLARRTGLMYTIGGRVVTCSSDHVAVNYHVQGSAADLMHRAVATLALKGVPEAVVLMVHDEIVTTAPFAEVVGEVMRTPPDFLVRAAGRVPVLRAEPELLGSHWDKH</sequence>
<evidence type="ECO:0000256" key="7">
    <source>
        <dbReference type="ARBA" id="ARBA00023125"/>
    </source>
</evidence>
<keyword evidence="7" id="KW-0238">DNA-binding</keyword>
<dbReference type="Gene3D" id="3.30.70.370">
    <property type="match status" value="1"/>
</dbReference>
<evidence type="ECO:0000259" key="9">
    <source>
        <dbReference type="SMART" id="SM00482"/>
    </source>
</evidence>